<keyword evidence="10" id="KW-1185">Reference proteome</keyword>
<name>A0ABN7APK2_9HEMI</name>
<evidence type="ECO:0000256" key="6">
    <source>
        <dbReference type="PROSITE-ProRule" id="PRU01324"/>
    </source>
</evidence>
<dbReference type="PANTHER" id="PTHR23288:SF17">
    <property type="entry name" value="RNA POLYMERASE II ELONGATION FACTOR ELL"/>
    <property type="match status" value="1"/>
</dbReference>
<keyword evidence="5" id="KW-0539">Nucleus</keyword>
<dbReference type="Pfam" id="PF10390">
    <property type="entry name" value="ELL"/>
    <property type="match status" value="1"/>
</dbReference>
<evidence type="ECO:0000313" key="10">
    <source>
        <dbReference type="Proteomes" id="UP001307889"/>
    </source>
</evidence>
<feature type="region of interest" description="Disordered" evidence="7">
    <location>
        <begin position="353"/>
        <end position="428"/>
    </location>
</feature>
<evidence type="ECO:0000256" key="1">
    <source>
        <dbReference type="ARBA" id="ARBA00004123"/>
    </source>
</evidence>
<feature type="compositionally biased region" description="Pro residues" evidence="7">
    <location>
        <begin position="392"/>
        <end position="416"/>
    </location>
</feature>
<feature type="region of interest" description="Disordered" evidence="7">
    <location>
        <begin position="121"/>
        <end position="174"/>
    </location>
</feature>
<accession>A0ABN7APK2</accession>
<feature type="compositionally biased region" description="Low complexity" evidence="7">
    <location>
        <begin position="264"/>
        <end position="279"/>
    </location>
</feature>
<comment type="subcellular location">
    <subcellularLocation>
        <location evidence="1">Nucleus</location>
    </subcellularLocation>
</comment>
<dbReference type="Pfam" id="PF07303">
    <property type="entry name" value="Occludin_ELL"/>
    <property type="match status" value="1"/>
</dbReference>
<dbReference type="InterPro" id="IPR042065">
    <property type="entry name" value="E3_ELL-like"/>
</dbReference>
<dbReference type="PANTHER" id="PTHR23288">
    <property type="entry name" value="OCCLUDIN AND RNA POLYMERASE II ELONGATION FACTOR ELL"/>
    <property type="match status" value="1"/>
</dbReference>
<dbReference type="GO" id="GO:0003746">
    <property type="term" value="F:translation elongation factor activity"/>
    <property type="evidence" value="ECO:0007669"/>
    <property type="project" value="UniProtKB-KW"/>
</dbReference>
<feature type="domain" description="OCEL" evidence="8">
    <location>
        <begin position="435"/>
        <end position="544"/>
    </location>
</feature>
<dbReference type="SUPFAM" id="SSF46785">
    <property type="entry name" value="Winged helix' DNA-binding domain"/>
    <property type="match status" value="1"/>
</dbReference>
<evidence type="ECO:0000256" key="4">
    <source>
        <dbReference type="ARBA" id="ARBA00023163"/>
    </source>
</evidence>
<feature type="compositionally biased region" description="Basic residues" evidence="7">
    <location>
        <begin position="370"/>
        <end position="382"/>
    </location>
</feature>
<evidence type="ECO:0000256" key="7">
    <source>
        <dbReference type="SAM" id="MobiDB-lite"/>
    </source>
</evidence>
<evidence type="ECO:0000256" key="2">
    <source>
        <dbReference type="ARBA" id="ARBA00009171"/>
    </source>
</evidence>
<keyword evidence="9" id="KW-0648">Protein biosynthesis</keyword>
<comment type="similarity">
    <text evidence="2 6">Belongs to the ELL/occludin family.</text>
</comment>
<dbReference type="Gene3D" id="1.10.10.2670">
    <property type="entry name" value="E3 ubiquitin-protein ligase"/>
    <property type="match status" value="1"/>
</dbReference>
<evidence type="ECO:0000256" key="3">
    <source>
        <dbReference type="ARBA" id="ARBA00023015"/>
    </source>
</evidence>
<evidence type="ECO:0000256" key="5">
    <source>
        <dbReference type="ARBA" id="ARBA00023242"/>
    </source>
</evidence>
<keyword evidence="4" id="KW-0804">Transcription</keyword>
<dbReference type="InterPro" id="IPR010844">
    <property type="entry name" value="Occludin_ELL"/>
</dbReference>
<dbReference type="Gene3D" id="6.10.140.340">
    <property type="match status" value="1"/>
</dbReference>
<feature type="compositionally biased region" description="Polar residues" evidence="7">
    <location>
        <begin position="353"/>
        <end position="363"/>
    </location>
</feature>
<dbReference type="Proteomes" id="UP001307889">
    <property type="component" value="Chromosome 5"/>
</dbReference>
<evidence type="ECO:0000313" key="9">
    <source>
        <dbReference type="EMBL" id="BES94138.1"/>
    </source>
</evidence>
<proteinExistence type="inferred from homology"/>
<reference evidence="9 10" key="1">
    <citation type="submission" date="2023-09" db="EMBL/GenBank/DDBJ databases">
        <title>Nesidiocoris tenuis whole genome shotgun sequence.</title>
        <authorList>
            <person name="Shibata T."/>
            <person name="Shimoda M."/>
            <person name="Kobayashi T."/>
            <person name="Uehara T."/>
        </authorList>
    </citation>
    <scope>NUCLEOTIDE SEQUENCE [LARGE SCALE GENOMIC DNA]</scope>
    <source>
        <strain evidence="9 10">Japan</strain>
    </source>
</reference>
<gene>
    <name evidence="9" type="ORF">NTJ_06947</name>
</gene>
<feature type="region of interest" description="Disordered" evidence="7">
    <location>
        <begin position="257"/>
        <end position="337"/>
    </location>
</feature>
<keyword evidence="3" id="KW-0805">Transcription regulation</keyword>
<feature type="compositionally biased region" description="Polar residues" evidence="7">
    <location>
        <begin position="138"/>
        <end position="151"/>
    </location>
</feature>
<keyword evidence="9" id="KW-0251">Elongation factor</keyword>
<organism evidence="9 10">
    <name type="scientific">Nesidiocoris tenuis</name>
    <dbReference type="NCBI Taxonomy" id="355587"/>
    <lineage>
        <taxon>Eukaryota</taxon>
        <taxon>Metazoa</taxon>
        <taxon>Ecdysozoa</taxon>
        <taxon>Arthropoda</taxon>
        <taxon>Hexapoda</taxon>
        <taxon>Insecta</taxon>
        <taxon>Pterygota</taxon>
        <taxon>Neoptera</taxon>
        <taxon>Paraneoptera</taxon>
        <taxon>Hemiptera</taxon>
        <taxon>Heteroptera</taxon>
        <taxon>Panheteroptera</taxon>
        <taxon>Cimicomorpha</taxon>
        <taxon>Miridae</taxon>
        <taxon>Dicyphina</taxon>
        <taxon>Nesidiocoris</taxon>
    </lineage>
</organism>
<feature type="compositionally biased region" description="Gly residues" evidence="7">
    <location>
        <begin position="324"/>
        <end position="337"/>
    </location>
</feature>
<dbReference type="SUPFAM" id="SSF144292">
    <property type="entry name" value="occludin/ELL-like"/>
    <property type="match status" value="1"/>
</dbReference>
<dbReference type="InterPro" id="IPR019464">
    <property type="entry name" value="ELL_N"/>
</dbReference>
<evidence type="ECO:0000259" key="8">
    <source>
        <dbReference type="PROSITE" id="PS51980"/>
    </source>
</evidence>
<dbReference type="PROSITE" id="PS51980">
    <property type="entry name" value="OCEL"/>
    <property type="match status" value="1"/>
</dbReference>
<protein>
    <submittedName>
        <fullName evidence="9">RNA polymerase II elongation factor</fullName>
    </submittedName>
</protein>
<sequence>MIRRSFIRPMVNKCSQSPTIQFLGNEGQFSLPSARSAGAKFKFHLSSNADMEGPQGSFECIQHNGQNRCLESVGSLPCKMRVQANEDVYATTKSRMQAAEKQQKENCTREIELDKAIGRRVKSRTKPTTGRRVIPSCNPANQGATLPSSGHTPPVLGHTRPQGNNHAQKPGNPELMKRPIRERIIHLLALRPYKKPELFLALSRDGLSAKDRSNLTNSITSVASCRDNSYHLLRHIWNDVQDDWPFYSEQDRVVLKRRKPENLTPPTSSDGSSPNSGTPGSPPSAAEPLPNGAKRPGYVDGADGLPTKRQRISHYKKPCSGPPIAGGGGFGPPAGGGNAANGTNGNYYQLSSGFVSSTTTPQAAPQLPAHHNHNSHHNHHSHLLASRGAMPHPSPPTPPEEPPPVTSQAPSPPATYSPPSSTTPFALGHLQNDVPKFMLEFTPIKDSVQRRRYKDEFNANYKEYRQLHALVDQVSKRFSHLDQRLKKEERGSAEWQRIKDQILKEYEDNKRNTKHQDAKRRFHYLHEKLSHIKQLVLDYDSKNS</sequence>
<dbReference type="EMBL" id="AP028913">
    <property type="protein sequence ID" value="BES94138.1"/>
    <property type="molecule type" value="Genomic_DNA"/>
</dbReference>
<dbReference type="InterPro" id="IPR036390">
    <property type="entry name" value="WH_DNA-bd_sf"/>
</dbReference>
<feature type="compositionally biased region" description="Basic residues" evidence="7">
    <location>
        <begin position="308"/>
        <end position="317"/>
    </location>
</feature>
<dbReference type="InterPro" id="IPR031176">
    <property type="entry name" value="ELL/occludin"/>
</dbReference>